<organism evidence="1 2">
    <name type="scientific">Gymnopilus junonius</name>
    <name type="common">Spectacular rustgill mushroom</name>
    <name type="synonym">Gymnopilus spectabilis subsp. junonius</name>
    <dbReference type="NCBI Taxonomy" id="109634"/>
    <lineage>
        <taxon>Eukaryota</taxon>
        <taxon>Fungi</taxon>
        <taxon>Dikarya</taxon>
        <taxon>Basidiomycota</taxon>
        <taxon>Agaricomycotina</taxon>
        <taxon>Agaricomycetes</taxon>
        <taxon>Agaricomycetidae</taxon>
        <taxon>Agaricales</taxon>
        <taxon>Agaricineae</taxon>
        <taxon>Hymenogastraceae</taxon>
        <taxon>Gymnopilus</taxon>
    </lineage>
</organism>
<evidence type="ECO:0000313" key="1">
    <source>
        <dbReference type="EMBL" id="KAF8875963.1"/>
    </source>
</evidence>
<dbReference type="PANTHER" id="PTHR37535">
    <property type="entry name" value="FLUG DOMAIN PROTEIN"/>
    <property type="match status" value="1"/>
</dbReference>
<protein>
    <submittedName>
        <fullName evidence="1">Uncharacterized protein</fullName>
    </submittedName>
</protein>
<sequence length="150" mass="17390">MLDNYKTPKAFILMIAKAIDSRYGDPDACLRTVRQYWKNTTAGVDREGEPVDPKIIESTTNFINDDLQKKLNLPRYKRARKYAAMPHLVYLAKLLWGYDWHRYSSPKDRLDLWDGILLNVFTSARVGEYIESTAREGSGRGLRYNVSLLQ</sequence>
<dbReference type="PANTHER" id="PTHR37535:SF3">
    <property type="entry name" value="FLUG DOMAIN-CONTAINING PROTEIN"/>
    <property type="match status" value="1"/>
</dbReference>
<keyword evidence="2" id="KW-1185">Reference proteome</keyword>
<gene>
    <name evidence="1" type="ORF">CPB84DRAFT_1796235</name>
</gene>
<name>A0A9P5NC35_GYMJU</name>
<dbReference type="AlphaFoldDB" id="A0A9P5NC35"/>
<dbReference type="EMBL" id="JADNYJ010000189">
    <property type="protein sequence ID" value="KAF8875963.1"/>
    <property type="molecule type" value="Genomic_DNA"/>
</dbReference>
<proteinExistence type="predicted"/>
<accession>A0A9P5NC35</accession>
<dbReference type="OrthoDB" id="4357582at2759"/>
<reference evidence="1" key="1">
    <citation type="submission" date="2020-11" db="EMBL/GenBank/DDBJ databases">
        <authorList>
            <consortium name="DOE Joint Genome Institute"/>
            <person name="Ahrendt S."/>
            <person name="Riley R."/>
            <person name="Andreopoulos W."/>
            <person name="LaButti K."/>
            <person name="Pangilinan J."/>
            <person name="Ruiz-duenas F.J."/>
            <person name="Barrasa J.M."/>
            <person name="Sanchez-Garcia M."/>
            <person name="Camarero S."/>
            <person name="Miyauchi S."/>
            <person name="Serrano A."/>
            <person name="Linde D."/>
            <person name="Babiker R."/>
            <person name="Drula E."/>
            <person name="Ayuso-Fernandez I."/>
            <person name="Pacheco R."/>
            <person name="Padilla G."/>
            <person name="Ferreira P."/>
            <person name="Barriuso J."/>
            <person name="Kellner H."/>
            <person name="Castanera R."/>
            <person name="Alfaro M."/>
            <person name="Ramirez L."/>
            <person name="Pisabarro A.G."/>
            <person name="Kuo A."/>
            <person name="Tritt A."/>
            <person name="Lipzen A."/>
            <person name="He G."/>
            <person name="Yan M."/>
            <person name="Ng V."/>
            <person name="Cullen D."/>
            <person name="Martin F."/>
            <person name="Rosso M.-N."/>
            <person name="Henrissat B."/>
            <person name="Hibbett D."/>
            <person name="Martinez A.T."/>
            <person name="Grigoriev I.V."/>
        </authorList>
    </citation>
    <scope>NUCLEOTIDE SEQUENCE</scope>
    <source>
        <strain evidence="1">AH 44721</strain>
    </source>
</reference>
<evidence type="ECO:0000313" key="2">
    <source>
        <dbReference type="Proteomes" id="UP000724874"/>
    </source>
</evidence>
<comment type="caution">
    <text evidence="1">The sequence shown here is derived from an EMBL/GenBank/DDBJ whole genome shotgun (WGS) entry which is preliminary data.</text>
</comment>
<dbReference type="Proteomes" id="UP000724874">
    <property type="component" value="Unassembled WGS sequence"/>
</dbReference>